<dbReference type="Pfam" id="PF14307">
    <property type="entry name" value="Glyco_tran_WbsX"/>
    <property type="match status" value="1"/>
</dbReference>
<protein>
    <submittedName>
        <fullName evidence="2">Glycosyltransferase involved in cell wall biosynthesis</fullName>
    </submittedName>
</protein>
<feature type="domain" description="Glycosyltransferase 2-like" evidence="1">
    <location>
        <begin position="1098"/>
        <end position="1207"/>
    </location>
</feature>
<dbReference type="InterPro" id="IPR001173">
    <property type="entry name" value="Glyco_trans_2-like"/>
</dbReference>
<dbReference type="PANTHER" id="PTHR41244:SF1">
    <property type="entry name" value="GLYCOSYLTRANSFERASE"/>
    <property type="match status" value="1"/>
</dbReference>
<dbReference type="Pfam" id="PF13692">
    <property type="entry name" value="Glyco_trans_1_4"/>
    <property type="match status" value="1"/>
</dbReference>
<dbReference type="Gene3D" id="3.20.20.80">
    <property type="entry name" value="Glycosidases"/>
    <property type="match status" value="1"/>
</dbReference>
<dbReference type="Gene3D" id="3.90.550.10">
    <property type="entry name" value="Spore Coat Polysaccharide Biosynthesis Protein SpsA, Chain A"/>
    <property type="match status" value="1"/>
</dbReference>
<name>A0ABU0I568_9HYPH</name>
<dbReference type="CDD" id="cd03801">
    <property type="entry name" value="GT4_PimA-like"/>
    <property type="match status" value="1"/>
</dbReference>
<comment type="caution">
    <text evidence="2">The sequence shown here is derived from an EMBL/GenBank/DDBJ whole genome shotgun (WGS) entry which is preliminary data.</text>
</comment>
<dbReference type="Pfam" id="PF00535">
    <property type="entry name" value="Glycos_transf_2"/>
    <property type="match status" value="1"/>
</dbReference>
<dbReference type="RefSeq" id="WP_238201891.1">
    <property type="nucleotide sequence ID" value="NZ_BPQE01000006.1"/>
</dbReference>
<dbReference type="Gene3D" id="3.40.50.2000">
    <property type="entry name" value="Glycogen Phosphorylase B"/>
    <property type="match status" value="2"/>
</dbReference>
<evidence type="ECO:0000313" key="2">
    <source>
        <dbReference type="EMBL" id="MDQ0448811.1"/>
    </source>
</evidence>
<keyword evidence="3" id="KW-1185">Reference proteome</keyword>
<organism evidence="2 3">
    <name type="scientific">Methylobacterium aerolatum</name>
    <dbReference type="NCBI Taxonomy" id="418708"/>
    <lineage>
        <taxon>Bacteria</taxon>
        <taxon>Pseudomonadati</taxon>
        <taxon>Pseudomonadota</taxon>
        <taxon>Alphaproteobacteria</taxon>
        <taxon>Hyphomicrobiales</taxon>
        <taxon>Methylobacteriaceae</taxon>
        <taxon>Methylobacterium</taxon>
    </lineage>
</organism>
<sequence>MTDGLTIERRAASAPADGSEPALLLAVPSRPRGAVETVSEDGISGFCHERRVAERPARIDVVIGQDVIATVFALRFHAEAAKAGHDAECGFRIRWSDVDAARVSAHAALDPTLPIRVMSAGEVLEAGATLPTAGEIERFIAAEAAKGLVPEDDLASAYGLVRLSGLFDDAYYLDRYPDIAAVGMNPLLHYLVAGDAEGRQASFYFDPEAYSASTLVRPECNRLVHYIRVGSAARASTSLHFDGAWYAETYSLDREVDGLRDYLSNRRIRSPNRFFDVVRYLDLNADLRSLADPYKHYAEWGVREGRRASRAFNAKFYYQTYLNGDTAQSALLHYLSAGRFQGFLPAPPADEPSIAGEVRTFSQPGPFFESEPVAVEPGRSPVKTFAFYLPQMHPIPENDAFWGTGFTEWRNLSRGQPRFAGHYQPRTPRDLGYYDLLDPRTIRKQVHAAQNSGIFGFCYYFYWFNGRRVLEKPLDLFVQDESLTMPFCLMWANENWTRRWDGQEQDILLRQDYDPGHDEALFDCLAGYFASPRYYRIGGRPLLTIYRPGIIPNAVDFFRRLRAGIKARLGVEPILFMSQAFGDEDPRPFGLDGAMEFPPHKVTARANDTAQSQHVLDWNFSGQVFDYDEVATIALADEPDAFPLIKTVLPMWDNDARKQGSGLCIHGSTPAKFSAWFEATCAIACRSPIEGEPLVFVNAWNEWCEGAYLEPDLHHGWAYLNAVARVLSQEPPVKEDGRRRILLVGHDAFPAGAQYLLLNIGRQLRDFGFDIAFYLLTGGDLVEDYKAVGPVLLGAEEPTGDVLRRLRRAGYAHALTNTSASGSLVPWLKGHDFRVISLVHELPSLIRSYGLEGSCQALAEKADHVIFASSYVADRFYALTGTGSERALLREQGLYNDVTAAGDLPGLREELGLPPEARIVLGVGYGDLRKGVDVFANFSRQMQSVDPALHFVWVGALDPAVATWITADRARAASSTLHFAGHRSDVARFYGLADFVFLPSREDPYPTVVLEALAAGLGVVGFTDCGGFSELLADPKLGRLLPFGDFEAFTAAARALVAQNGDEGLKAERAEFVRKHFDWGDYCFDLAKVLFPDLKSVSVVVPNYNYARFLDERLTSIFEQTYPVREIIVLDDASTDDSVASVAAASEKAQRTVDLVMRRTNSGNVFRQWKKGLDCVHGDHVWIAEADDAADPAFLERLVPALASLPKPGFAFCDSQAIDSEGRTVYENYKGYYAADGDRGLDTDAAFAPLDFLRRFLVVRNLVLNVSAVLWDGEQLRDVFRRLGDEAFRFHCAGDWRVYLESCLAGGDVAYVADPLNHHRRHALSVTHALAKPQHFGEIARVQDLALASVPDDPELRARVSKVQAELRASWDLGALESAA</sequence>
<gene>
    <name evidence="2" type="ORF">QO012_003323</name>
</gene>
<dbReference type="PANTHER" id="PTHR41244">
    <property type="entry name" value="RHAMNAN SYNTHESIS F"/>
    <property type="match status" value="1"/>
</dbReference>
<dbReference type="EMBL" id="JAUSVP010000010">
    <property type="protein sequence ID" value="MDQ0448811.1"/>
    <property type="molecule type" value="Genomic_DNA"/>
</dbReference>
<reference evidence="2 3" key="1">
    <citation type="submission" date="2023-07" db="EMBL/GenBank/DDBJ databases">
        <title>Genomic Encyclopedia of Type Strains, Phase IV (KMG-IV): sequencing the most valuable type-strain genomes for metagenomic binning, comparative biology and taxonomic classification.</title>
        <authorList>
            <person name="Goeker M."/>
        </authorList>
    </citation>
    <scope>NUCLEOTIDE SEQUENCE [LARGE SCALE GENOMIC DNA]</scope>
    <source>
        <strain evidence="2 3">DSM 19013</strain>
    </source>
</reference>
<dbReference type="SUPFAM" id="SSF53756">
    <property type="entry name" value="UDP-Glycosyltransferase/glycogen phosphorylase"/>
    <property type="match status" value="1"/>
</dbReference>
<dbReference type="CDD" id="cd11579">
    <property type="entry name" value="Glyco_tran_WbsX"/>
    <property type="match status" value="1"/>
</dbReference>
<dbReference type="InterPro" id="IPR029044">
    <property type="entry name" value="Nucleotide-diphossugar_trans"/>
</dbReference>
<dbReference type="Proteomes" id="UP001231124">
    <property type="component" value="Unassembled WGS sequence"/>
</dbReference>
<dbReference type="InterPro" id="IPR032719">
    <property type="entry name" value="WbsX"/>
</dbReference>
<evidence type="ECO:0000259" key="1">
    <source>
        <dbReference type="Pfam" id="PF00535"/>
    </source>
</evidence>
<accession>A0ABU0I568</accession>
<dbReference type="SUPFAM" id="SSF53448">
    <property type="entry name" value="Nucleotide-diphospho-sugar transferases"/>
    <property type="match status" value="1"/>
</dbReference>
<proteinExistence type="predicted"/>
<evidence type="ECO:0000313" key="3">
    <source>
        <dbReference type="Proteomes" id="UP001231124"/>
    </source>
</evidence>